<dbReference type="Pfam" id="PF14014">
    <property type="entry name" value="DUF4230"/>
    <property type="match status" value="1"/>
</dbReference>
<dbReference type="EMBL" id="FIZP01000008">
    <property type="protein sequence ID" value="CZE48518.1"/>
    <property type="molecule type" value="Genomic_DNA"/>
</dbReference>
<sequence>MEILVAILVILLCVVIFMLYRQNSALREAKGAKTQITTDITKLRNIGELSVFQIYSKEIVTRKDDPIGGFWKSVLGWSMTKKQIAVIFEFEINFIYDLRSKDFVIQQISDGGYKISMPPCQYKYSIKDMKIYDEKDARFLPFLLPDSLSGFFGVSFSESDKNKLIDEAKDEVKSMSIKIINDLGDKIHKSASDTLEAIAKNFGAKSVEFEFCDGNIGQIDVKKSAVEIDSFLEKQIAK</sequence>
<dbReference type="InterPro" id="IPR025324">
    <property type="entry name" value="DUF4230"/>
</dbReference>
<evidence type="ECO:0000313" key="1">
    <source>
        <dbReference type="EMBL" id="CZE48518.1"/>
    </source>
</evidence>
<proteinExistence type="predicted"/>
<dbReference type="OrthoDB" id="9797903at2"/>
<accession>A0A128EJJ3</accession>
<organism evidence="1 2">
    <name type="scientific">Campylobacter geochelonis</name>
    <dbReference type="NCBI Taxonomy" id="1780362"/>
    <lineage>
        <taxon>Bacteria</taxon>
        <taxon>Pseudomonadati</taxon>
        <taxon>Campylobacterota</taxon>
        <taxon>Epsilonproteobacteria</taxon>
        <taxon>Campylobacterales</taxon>
        <taxon>Campylobacteraceae</taxon>
        <taxon>Campylobacter</taxon>
    </lineage>
</organism>
<protein>
    <submittedName>
        <fullName evidence="1">Membrane protein</fullName>
    </submittedName>
</protein>
<reference evidence="1 2" key="1">
    <citation type="submission" date="2016-02" db="EMBL/GenBank/DDBJ databases">
        <authorList>
            <consortium name="Pathogen Informatics"/>
        </authorList>
    </citation>
    <scope>NUCLEOTIDE SEQUENCE [LARGE SCALE GENOMIC DNA]</scope>
    <source>
        <strain evidence="1 2">RC20</strain>
    </source>
</reference>
<dbReference type="RefSeq" id="WP_075540388.1">
    <property type="nucleotide sequence ID" value="NZ_CP053844.1"/>
</dbReference>
<name>A0A128EJJ3_9BACT</name>
<dbReference type="Proteomes" id="UP000069632">
    <property type="component" value="Unassembled WGS sequence"/>
</dbReference>
<gene>
    <name evidence="1" type="ORF">ERS672216_01457</name>
</gene>
<dbReference type="AlphaFoldDB" id="A0A128EJJ3"/>
<keyword evidence="2" id="KW-1185">Reference proteome</keyword>
<evidence type="ECO:0000313" key="2">
    <source>
        <dbReference type="Proteomes" id="UP000069632"/>
    </source>
</evidence>